<dbReference type="FunFam" id="3.30.760.10:FF:000016">
    <property type="entry name" value="Translation initiation factor eIF4E, putative"/>
    <property type="match status" value="1"/>
</dbReference>
<gene>
    <name evidence="7" type="ORF">O9K51_09190</name>
</gene>
<evidence type="ECO:0000256" key="5">
    <source>
        <dbReference type="RuleBase" id="RU004374"/>
    </source>
</evidence>
<evidence type="ECO:0000313" key="7">
    <source>
        <dbReference type="EMBL" id="KAJ6438596.1"/>
    </source>
</evidence>
<dbReference type="AlphaFoldDB" id="A0AB34FJL0"/>
<comment type="similarity">
    <text evidence="5">Belongs to the eukaryotic initiation factor 4E family.</text>
</comment>
<keyword evidence="2" id="KW-0810">Translation regulation</keyword>
<feature type="region of interest" description="Disordered" evidence="6">
    <location>
        <begin position="375"/>
        <end position="410"/>
    </location>
</feature>
<dbReference type="GO" id="GO:0003743">
    <property type="term" value="F:translation initiation factor activity"/>
    <property type="evidence" value="ECO:0007669"/>
    <property type="project" value="UniProtKB-KW"/>
</dbReference>
<keyword evidence="8" id="KW-1185">Reference proteome</keyword>
<keyword evidence="3 5" id="KW-0694">RNA-binding</keyword>
<dbReference type="InterPro" id="IPR023398">
    <property type="entry name" value="TIF_eIF4e-like"/>
</dbReference>
<evidence type="ECO:0000256" key="3">
    <source>
        <dbReference type="ARBA" id="ARBA00022884"/>
    </source>
</evidence>
<organism evidence="7 8">
    <name type="scientific">Purpureocillium lavendulum</name>
    <dbReference type="NCBI Taxonomy" id="1247861"/>
    <lineage>
        <taxon>Eukaryota</taxon>
        <taxon>Fungi</taxon>
        <taxon>Dikarya</taxon>
        <taxon>Ascomycota</taxon>
        <taxon>Pezizomycotina</taxon>
        <taxon>Sordariomycetes</taxon>
        <taxon>Hypocreomycetidae</taxon>
        <taxon>Hypocreales</taxon>
        <taxon>Ophiocordycipitaceae</taxon>
        <taxon>Purpureocillium</taxon>
    </lineage>
</organism>
<dbReference type="GO" id="GO:0032259">
    <property type="term" value="P:methylation"/>
    <property type="evidence" value="ECO:0007669"/>
    <property type="project" value="UniProtKB-KW"/>
</dbReference>
<dbReference type="GO" id="GO:0006417">
    <property type="term" value="P:regulation of translation"/>
    <property type="evidence" value="ECO:0007669"/>
    <property type="project" value="UniProtKB-KW"/>
</dbReference>
<dbReference type="Proteomes" id="UP001163105">
    <property type="component" value="Unassembled WGS sequence"/>
</dbReference>
<dbReference type="Pfam" id="PF01652">
    <property type="entry name" value="IF4E"/>
    <property type="match status" value="1"/>
</dbReference>
<dbReference type="GO" id="GO:0000340">
    <property type="term" value="F:RNA 7-methylguanosine cap binding"/>
    <property type="evidence" value="ECO:0007669"/>
    <property type="project" value="TreeGrafter"/>
</dbReference>
<evidence type="ECO:0000256" key="2">
    <source>
        <dbReference type="ARBA" id="ARBA00022845"/>
    </source>
</evidence>
<reference evidence="7" key="1">
    <citation type="submission" date="2023-01" db="EMBL/GenBank/DDBJ databases">
        <title>The growth and conidiation of Purpureocillium lavendulum are regulated by nitrogen source and histone H3K14 acetylation.</title>
        <authorList>
            <person name="Tang P."/>
            <person name="Han J."/>
            <person name="Zhang C."/>
            <person name="Tang P."/>
            <person name="Qi F."/>
            <person name="Zhang K."/>
            <person name="Liang L."/>
        </authorList>
    </citation>
    <scope>NUCLEOTIDE SEQUENCE</scope>
    <source>
        <strain evidence="7">YMF1.00683</strain>
    </source>
</reference>
<keyword evidence="1 5" id="KW-0396">Initiation factor</keyword>
<sequence length="410" mass="46302">MSLPLRRVRRTRRTGHRDRVLFITPDGDWSIEQYSSLLASVRARASLLLVSPSSRERLLSNLRSRQQAKAVIISEEVLTVSPNDALWSTIINGYVRRRGGIVVVIGRKALFEQPMYAHRLFGDAILSWRVGSHAPSIIITTSTATTTMSMRPQLFTRGLSGLSQSTSAEASSPAEQRDDAKRNFLKTMRPLPTQHYWNVYFDRQQQHQQSKDHNKPDDGGGEYKVQLEQLGGQIESVQDFWRYNNNTPVDQIKMRESIYLFKSGFRPVWEDRRNLNGGSWTFRVPKTIGPDVWTRVQLLAIGEKLQSALVDGDQLCGVGLSVRFNSHLITVWHRDSSKQASIDGMLACIMDELPPELQPKAENYFYKRHRDHAGFKAPPDMQRLPEARDGAGVATSGTAPEVTVEPPSAH</sequence>
<dbReference type="EMBL" id="JAQHRD010000008">
    <property type="protein sequence ID" value="KAJ6438596.1"/>
    <property type="molecule type" value="Genomic_DNA"/>
</dbReference>
<protein>
    <submittedName>
        <fullName evidence="7">Modification methylase HemK</fullName>
    </submittedName>
</protein>
<dbReference type="PANTHER" id="PTHR11960:SF66">
    <property type="entry name" value="EUKARYOTIC TRANSLATION INITIATION FACTOR 4E TYPE 3"/>
    <property type="match status" value="1"/>
</dbReference>
<comment type="caution">
    <text evidence="7">The sequence shown here is derived from an EMBL/GenBank/DDBJ whole genome shotgun (WGS) entry which is preliminary data.</text>
</comment>
<keyword evidence="7" id="KW-0808">Transferase</keyword>
<keyword evidence="7" id="KW-0489">Methyltransferase</keyword>
<proteinExistence type="inferred from homology"/>
<dbReference type="Gene3D" id="3.30.760.10">
    <property type="entry name" value="RNA Cap, Translation Initiation Factor Eif4e"/>
    <property type="match status" value="1"/>
</dbReference>
<evidence type="ECO:0000256" key="1">
    <source>
        <dbReference type="ARBA" id="ARBA00022540"/>
    </source>
</evidence>
<evidence type="ECO:0000313" key="8">
    <source>
        <dbReference type="Proteomes" id="UP001163105"/>
    </source>
</evidence>
<evidence type="ECO:0000256" key="4">
    <source>
        <dbReference type="ARBA" id="ARBA00022917"/>
    </source>
</evidence>
<dbReference type="InterPro" id="IPR001040">
    <property type="entry name" value="TIF_eIF_4E"/>
</dbReference>
<evidence type="ECO:0000256" key="6">
    <source>
        <dbReference type="SAM" id="MobiDB-lite"/>
    </source>
</evidence>
<dbReference type="SUPFAM" id="SSF55418">
    <property type="entry name" value="eIF4e-like"/>
    <property type="match status" value="1"/>
</dbReference>
<dbReference type="GO" id="GO:0016281">
    <property type="term" value="C:eukaryotic translation initiation factor 4F complex"/>
    <property type="evidence" value="ECO:0007669"/>
    <property type="project" value="TreeGrafter"/>
</dbReference>
<dbReference type="GO" id="GO:0008168">
    <property type="term" value="F:methyltransferase activity"/>
    <property type="evidence" value="ECO:0007669"/>
    <property type="project" value="UniProtKB-KW"/>
</dbReference>
<name>A0AB34FJL0_9HYPO</name>
<keyword evidence="4 5" id="KW-0648">Protein biosynthesis</keyword>
<dbReference type="PANTHER" id="PTHR11960">
    <property type="entry name" value="EUKARYOTIC TRANSLATION INITIATION FACTOR 4E RELATED"/>
    <property type="match status" value="1"/>
</dbReference>
<accession>A0AB34FJL0</accession>